<sequence length="250" mass="27119">MASTPHPNPRKHQPPLVKSSIISTAHRGTDKATGMCTGVKLPLLNSAPGHVPHVPPSDRHLGHTQRLRDPLLVGKSACAQGGAGSSPKRNARRTEPYMLADTTGAPSCDMGIVLREAIPCVVSLHDSEIRFKTVVRYIGQLPQLAGPWLGVLPAKQHSGAKHESGHSTVRAQGRHSENARLVPLTACPSGPDVDHQAELRDERLCLASNEHFRQISREATPLPDSRHIDSSTPDLLFVRPHQVVFVLGRY</sequence>
<dbReference type="OrthoDB" id="2130750at2759"/>
<evidence type="ECO:0000313" key="2">
    <source>
        <dbReference type="Proteomes" id="UP000092666"/>
    </source>
</evidence>
<evidence type="ECO:0000313" key="1">
    <source>
        <dbReference type="EMBL" id="OCF37611.1"/>
    </source>
</evidence>
<organism evidence="1 2">
    <name type="scientific">Kwoniella heveanensis BCC8398</name>
    <dbReference type="NCBI Taxonomy" id="1296120"/>
    <lineage>
        <taxon>Eukaryota</taxon>
        <taxon>Fungi</taxon>
        <taxon>Dikarya</taxon>
        <taxon>Basidiomycota</taxon>
        <taxon>Agaricomycotina</taxon>
        <taxon>Tremellomycetes</taxon>
        <taxon>Tremellales</taxon>
        <taxon>Cryptococcaceae</taxon>
        <taxon>Kwoniella</taxon>
    </lineage>
</organism>
<proteinExistence type="predicted"/>
<protein>
    <submittedName>
        <fullName evidence="1">Uncharacterized protein</fullName>
    </submittedName>
</protein>
<dbReference type="AlphaFoldDB" id="A0A1B9H2W2"/>
<dbReference type="EMBL" id="KV700122">
    <property type="protein sequence ID" value="OCF37611.1"/>
    <property type="molecule type" value="Genomic_DNA"/>
</dbReference>
<dbReference type="Proteomes" id="UP000092666">
    <property type="component" value="Unassembled WGS sequence"/>
</dbReference>
<gene>
    <name evidence="1" type="ORF">I316_00738</name>
</gene>
<name>A0A1B9H2W2_9TREE</name>
<reference evidence="2" key="2">
    <citation type="submission" date="2013-12" db="EMBL/GenBank/DDBJ databases">
        <title>Evolution of pathogenesis and genome organization in the Tremellales.</title>
        <authorList>
            <person name="Cuomo C."/>
            <person name="Litvintseva A."/>
            <person name="Heitman J."/>
            <person name="Chen Y."/>
            <person name="Sun S."/>
            <person name="Springer D."/>
            <person name="Dromer F."/>
            <person name="Young S."/>
            <person name="Zeng Q."/>
            <person name="Chapman S."/>
            <person name="Gujja S."/>
            <person name="Saif S."/>
            <person name="Birren B."/>
        </authorList>
    </citation>
    <scope>NUCLEOTIDE SEQUENCE [LARGE SCALE GENOMIC DNA]</scope>
    <source>
        <strain evidence="2">BCC8398</strain>
    </source>
</reference>
<reference evidence="1 2" key="1">
    <citation type="submission" date="2013-07" db="EMBL/GenBank/DDBJ databases">
        <title>The Genome Sequence of Cryptococcus heveanensis BCC8398.</title>
        <authorList>
            <consortium name="The Broad Institute Genome Sequencing Platform"/>
            <person name="Cuomo C."/>
            <person name="Litvintseva A."/>
            <person name="Chen Y."/>
            <person name="Heitman J."/>
            <person name="Sun S."/>
            <person name="Springer D."/>
            <person name="Dromer F."/>
            <person name="Young S.K."/>
            <person name="Zeng Q."/>
            <person name="Gargeya S."/>
            <person name="Fitzgerald M."/>
            <person name="Abouelleil A."/>
            <person name="Alvarado L."/>
            <person name="Berlin A.M."/>
            <person name="Chapman S.B."/>
            <person name="Dewar J."/>
            <person name="Goldberg J."/>
            <person name="Griggs A."/>
            <person name="Gujja S."/>
            <person name="Hansen M."/>
            <person name="Howarth C."/>
            <person name="Imamovic A."/>
            <person name="Larimer J."/>
            <person name="McCowan C."/>
            <person name="Murphy C."/>
            <person name="Pearson M."/>
            <person name="Priest M."/>
            <person name="Roberts A."/>
            <person name="Saif S."/>
            <person name="Shea T."/>
            <person name="Sykes S."/>
            <person name="Wortman J."/>
            <person name="Nusbaum C."/>
            <person name="Birren B."/>
        </authorList>
    </citation>
    <scope>NUCLEOTIDE SEQUENCE [LARGE SCALE GENOMIC DNA]</scope>
    <source>
        <strain evidence="1 2">BCC8398</strain>
    </source>
</reference>
<accession>A0A1B9H2W2</accession>
<keyword evidence="2" id="KW-1185">Reference proteome</keyword>